<sequence>MSSIGPRQLLLAALFLAGQAAEVAHRMLSHPVVTAVGFALPASLTAGVRREAPQSWTGGGGTSDFFSSAVAGVPVNVTRTLTLPLSGLSKQLVHGGQCLLLGGRSSHAGTAALVGVLRCFNV</sequence>
<organism evidence="1 2">
    <name type="scientific">Pyropia yezoensis</name>
    <name type="common">Susabi-nori</name>
    <name type="synonym">Porphyra yezoensis</name>
    <dbReference type="NCBI Taxonomy" id="2788"/>
    <lineage>
        <taxon>Eukaryota</taxon>
        <taxon>Rhodophyta</taxon>
        <taxon>Bangiophyceae</taxon>
        <taxon>Bangiales</taxon>
        <taxon>Bangiaceae</taxon>
        <taxon>Pyropia</taxon>
    </lineage>
</organism>
<keyword evidence="2" id="KW-1185">Reference proteome</keyword>
<dbReference type="EMBL" id="CM020620">
    <property type="protein sequence ID" value="KAK1869193.1"/>
    <property type="molecule type" value="Genomic_DNA"/>
</dbReference>
<proteinExistence type="predicted"/>
<accession>A0ACC3CHA6</accession>
<evidence type="ECO:0000313" key="1">
    <source>
        <dbReference type="EMBL" id="KAK1869193.1"/>
    </source>
</evidence>
<gene>
    <name evidence="1" type="ORF">I4F81_011674</name>
</gene>
<dbReference type="Proteomes" id="UP000798662">
    <property type="component" value="Chromosome 3"/>
</dbReference>
<protein>
    <submittedName>
        <fullName evidence="1">Uncharacterized protein</fullName>
    </submittedName>
</protein>
<name>A0ACC3CHA6_PYRYE</name>
<reference evidence="1" key="1">
    <citation type="submission" date="2019-11" db="EMBL/GenBank/DDBJ databases">
        <title>Nori genome reveals adaptations in red seaweeds to the harsh intertidal environment.</title>
        <authorList>
            <person name="Wang D."/>
            <person name="Mao Y."/>
        </authorList>
    </citation>
    <scope>NUCLEOTIDE SEQUENCE</scope>
    <source>
        <tissue evidence="1">Gametophyte</tissue>
    </source>
</reference>
<evidence type="ECO:0000313" key="2">
    <source>
        <dbReference type="Proteomes" id="UP000798662"/>
    </source>
</evidence>
<comment type="caution">
    <text evidence="1">The sequence shown here is derived from an EMBL/GenBank/DDBJ whole genome shotgun (WGS) entry which is preliminary data.</text>
</comment>